<sequence length="462" mass="53007">MSMISVANQPQQTTPKNLASTSVIPVMPQQSIGMDCFADDRDALNDFSKYFNNAHLSDVSLVVGDEAFPAHRIVLCRSSEVFDRIFSLKWNGRDKKEIELTEEPQCQPVFSAFLRFLYCNHVVLNSSNALPLLILSDKYNVNGLKKICIEYAINYILSELSLKEIFHIWFGYATKAYHLPLIQSCIEILSKQFQEIVTSAEWEKDWLAVDRDQLLEFLKCNQLVIPNEFVVWEAVQKWLKATAHPERRGNTSLPLLVQILPLVRFPFMSADELSLVESSPTTIQHSKAFMAHTHLAYKFISMPLSSRSANFKEFTGTQFLARNYTDVRWDKRFTVTNEQLYERNQDHIFNFTTKSSIISLPHWDWLLNFHVGLTPATGEELRIVLTGLDIDHSGRSIEYLLMITTEVRVLKMISGTKLFSKARYSAELELQNKLEVNDILAENAPLLANGDLHLQLILRPIM</sequence>
<dbReference type="AlphaFoldDB" id="A0A915EDM6"/>
<dbReference type="SMART" id="SM00875">
    <property type="entry name" value="BACK"/>
    <property type="match status" value="1"/>
</dbReference>
<name>A0A915EDM6_9BILA</name>
<protein>
    <submittedName>
        <fullName evidence="3">BTB domain-containing protein</fullName>
    </submittedName>
</protein>
<evidence type="ECO:0000259" key="1">
    <source>
        <dbReference type="PROSITE" id="PS50097"/>
    </source>
</evidence>
<dbReference type="InterPro" id="IPR011333">
    <property type="entry name" value="SKP1/BTB/POZ_sf"/>
</dbReference>
<dbReference type="Pfam" id="PF07707">
    <property type="entry name" value="BACK"/>
    <property type="match status" value="1"/>
</dbReference>
<dbReference type="Pfam" id="PF00651">
    <property type="entry name" value="BTB"/>
    <property type="match status" value="1"/>
</dbReference>
<dbReference type="InterPro" id="IPR051481">
    <property type="entry name" value="BTB-POZ/Galectin-3-binding"/>
</dbReference>
<dbReference type="PROSITE" id="PS50097">
    <property type="entry name" value="BTB"/>
    <property type="match status" value="1"/>
</dbReference>
<dbReference type="Gene3D" id="3.30.710.10">
    <property type="entry name" value="Potassium Channel Kv1.1, Chain A"/>
    <property type="match status" value="1"/>
</dbReference>
<dbReference type="InterPro" id="IPR011705">
    <property type="entry name" value="BACK"/>
</dbReference>
<dbReference type="Gene3D" id="1.25.40.420">
    <property type="match status" value="1"/>
</dbReference>
<feature type="domain" description="BTB" evidence="1">
    <location>
        <begin position="57"/>
        <end position="126"/>
    </location>
</feature>
<proteinExistence type="predicted"/>
<evidence type="ECO:0000313" key="3">
    <source>
        <dbReference type="WBParaSite" id="jg4189"/>
    </source>
</evidence>
<keyword evidence="2" id="KW-1185">Reference proteome</keyword>
<reference evidence="3" key="1">
    <citation type="submission" date="2022-11" db="UniProtKB">
        <authorList>
            <consortium name="WormBaseParasite"/>
        </authorList>
    </citation>
    <scope>IDENTIFICATION</scope>
</reference>
<dbReference type="InterPro" id="IPR000210">
    <property type="entry name" value="BTB/POZ_dom"/>
</dbReference>
<dbReference type="SUPFAM" id="SSF54695">
    <property type="entry name" value="POZ domain"/>
    <property type="match status" value="1"/>
</dbReference>
<organism evidence="2 3">
    <name type="scientific">Ditylenchus dipsaci</name>
    <dbReference type="NCBI Taxonomy" id="166011"/>
    <lineage>
        <taxon>Eukaryota</taxon>
        <taxon>Metazoa</taxon>
        <taxon>Ecdysozoa</taxon>
        <taxon>Nematoda</taxon>
        <taxon>Chromadorea</taxon>
        <taxon>Rhabditida</taxon>
        <taxon>Tylenchina</taxon>
        <taxon>Tylenchomorpha</taxon>
        <taxon>Sphaerularioidea</taxon>
        <taxon>Anguinidae</taxon>
        <taxon>Anguininae</taxon>
        <taxon>Ditylenchus</taxon>
    </lineage>
</organism>
<dbReference type="PANTHER" id="PTHR24410:SF47">
    <property type="entry name" value="BTB DOMAIN-CONTAINING PROTEIN"/>
    <property type="match status" value="1"/>
</dbReference>
<dbReference type="CDD" id="cd18292">
    <property type="entry name" value="BTB_POZ_BTBD17"/>
    <property type="match status" value="1"/>
</dbReference>
<dbReference type="Proteomes" id="UP000887574">
    <property type="component" value="Unplaced"/>
</dbReference>
<evidence type="ECO:0000313" key="2">
    <source>
        <dbReference type="Proteomes" id="UP000887574"/>
    </source>
</evidence>
<dbReference type="SMART" id="SM00225">
    <property type="entry name" value="BTB"/>
    <property type="match status" value="1"/>
</dbReference>
<accession>A0A915EDM6</accession>
<dbReference type="PANTHER" id="PTHR24410">
    <property type="entry name" value="HL07962P-RELATED"/>
    <property type="match status" value="1"/>
</dbReference>
<dbReference type="WBParaSite" id="jg4189">
    <property type="protein sequence ID" value="jg4189"/>
    <property type="gene ID" value="jg4189"/>
</dbReference>